<gene>
    <name evidence="1" type="ORF">G3N56_07750</name>
</gene>
<organism evidence="1 2">
    <name type="scientific">Desulfolutivibrio sulfodismutans</name>
    <dbReference type="NCBI Taxonomy" id="63561"/>
    <lineage>
        <taxon>Bacteria</taxon>
        <taxon>Pseudomonadati</taxon>
        <taxon>Thermodesulfobacteriota</taxon>
        <taxon>Desulfovibrionia</taxon>
        <taxon>Desulfovibrionales</taxon>
        <taxon>Desulfovibrionaceae</taxon>
        <taxon>Desulfolutivibrio</taxon>
    </lineage>
</organism>
<keyword evidence="2" id="KW-1185">Reference proteome</keyword>
<reference evidence="1 2" key="1">
    <citation type="submission" date="2020-02" db="EMBL/GenBank/DDBJ databases">
        <title>Comparative genomics of sulfur disproportionating microorganisms.</title>
        <authorList>
            <person name="Ward L.M."/>
            <person name="Bertran E."/>
            <person name="Johnston D.T."/>
        </authorList>
    </citation>
    <scope>NUCLEOTIDE SEQUENCE [LARGE SCALE GENOMIC DNA]</scope>
    <source>
        <strain evidence="1 2">DSM 3696</strain>
    </source>
</reference>
<accession>A0A7K3NLH1</accession>
<evidence type="ECO:0000313" key="1">
    <source>
        <dbReference type="EMBL" id="NDY56635.1"/>
    </source>
</evidence>
<dbReference type="AlphaFoldDB" id="A0A7K3NLH1"/>
<name>A0A7K3NLH1_9BACT</name>
<dbReference type="RefSeq" id="WP_163301688.1">
    <property type="nucleotide sequence ID" value="NZ_JAAGRQ010000024.1"/>
</dbReference>
<protein>
    <submittedName>
        <fullName evidence="1">Uncharacterized protein</fullName>
    </submittedName>
</protein>
<sequence length="96" mass="9841">MAKNYVGDIGLAVVLDTGVDLTLATGCKILVQLPDGTTTEWSGTKSGTTISHATVAGELAQSGVYRLHAAFTLGGWTGVGEVACMTIYERFGGCAS</sequence>
<dbReference type="EMBL" id="JAAGRQ010000024">
    <property type="protein sequence ID" value="NDY56635.1"/>
    <property type="molecule type" value="Genomic_DNA"/>
</dbReference>
<evidence type="ECO:0000313" key="2">
    <source>
        <dbReference type="Proteomes" id="UP000469724"/>
    </source>
</evidence>
<proteinExistence type="predicted"/>
<dbReference type="Proteomes" id="UP000469724">
    <property type="component" value="Unassembled WGS sequence"/>
</dbReference>
<comment type="caution">
    <text evidence="1">The sequence shown here is derived from an EMBL/GenBank/DDBJ whole genome shotgun (WGS) entry which is preliminary data.</text>
</comment>